<accession>Q17966</accession>
<evidence type="ECO:0000313" key="6">
    <source>
        <dbReference type="WormBase" id="C14B1.9a"/>
    </source>
</evidence>
<keyword evidence="2" id="KW-0732">Signal</keyword>
<dbReference type="GeneID" id="175480"/>
<feature type="compositionally biased region" description="Basic and acidic residues" evidence="1">
    <location>
        <begin position="346"/>
        <end position="370"/>
    </location>
</feature>
<keyword evidence="5" id="KW-1185">Reference proteome</keyword>
<reference evidence="4 5" key="1">
    <citation type="journal article" date="1998" name="Science">
        <title>Genome sequence of the nematode C. elegans: a platform for investigating biology.</title>
        <authorList>
            <consortium name="The C. elegans sequencing consortium"/>
            <person name="Sulson J.E."/>
            <person name="Waterston R."/>
        </authorList>
    </citation>
    <scope>NUCLEOTIDE SEQUENCE [LARGE SCALE GENOMIC DNA]</scope>
    <source>
        <strain evidence="4 5">Bristol N2</strain>
    </source>
</reference>
<dbReference type="InParanoid" id="Q17966"/>
<dbReference type="AlphaFoldDB" id="Q17966"/>
<dbReference type="PeptideAtlas" id="Q17966"/>
<dbReference type="FunCoup" id="Q17966">
    <property type="interactions" value="283"/>
</dbReference>
<evidence type="ECO:0000259" key="3">
    <source>
        <dbReference type="Pfam" id="PF15481"/>
    </source>
</evidence>
<feature type="domain" description="Chondroitin proteoglycan 4" evidence="3">
    <location>
        <begin position="59"/>
        <end position="150"/>
    </location>
</feature>
<dbReference type="OMA" id="YWAWETA"/>
<dbReference type="Proteomes" id="UP000001940">
    <property type="component" value="Chromosome III"/>
</dbReference>
<dbReference type="CTD" id="175480"/>
<dbReference type="UCSC" id="C14B1.9">
    <property type="organism name" value="c. elegans"/>
</dbReference>
<dbReference type="WormBase" id="C14B1.9a">
    <property type="protein sequence ID" value="CE43512"/>
    <property type="gene ID" value="WBGene00007580"/>
    <property type="gene designation" value="gldi-5"/>
</dbReference>
<evidence type="ECO:0000256" key="2">
    <source>
        <dbReference type="SAM" id="SignalP"/>
    </source>
</evidence>
<evidence type="ECO:0000313" key="4">
    <source>
        <dbReference type="EMBL" id="CAA85490.2"/>
    </source>
</evidence>
<dbReference type="HOGENOM" id="CLU_058296_0_0_1"/>
<evidence type="ECO:0000256" key="1">
    <source>
        <dbReference type="SAM" id="MobiDB-lite"/>
    </source>
</evidence>
<name>Q17966_CAEEL</name>
<dbReference type="InterPro" id="IPR029153">
    <property type="entry name" value="CPG4"/>
</dbReference>
<dbReference type="Bgee" id="WBGene00007580">
    <property type="expression patterns" value="Expressed in adult organism and 3 other cell types or tissues"/>
</dbReference>
<feature type="region of interest" description="Disordered" evidence="1">
    <location>
        <begin position="257"/>
        <end position="289"/>
    </location>
</feature>
<dbReference type="Pfam" id="PF15481">
    <property type="entry name" value="CPG4"/>
    <property type="match status" value="1"/>
</dbReference>
<gene>
    <name evidence="4 6" type="primary">gldi-5</name>
    <name evidence="6" type="ORF">C14B1.9</name>
    <name evidence="4" type="ORF">CELE_C14B1.9</name>
</gene>
<dbReference type="RefSeq" id="NP_497755.2">
    <property type="nucleotide sequence ID" value="NM_065354.6"/>
</dbReference>
<dbReference type="OrthoDB" id="5850202at2759"/>
<feature type="chain" id="PRO_5004186106" evidence="2">
    <location>
        <begin position="19"/>
        <end position="397"/>
    </location>
</feature>
<dbReference type="PaxDb" id="6239-C14B1.9"/>
<sequence>MRLCFYSVTVLLIIGIDSDPTIHDIANDSANIVTKILGSFQGTSSMNLTKLFTSFDMPSCLRRCMPALDNIGALFDAAKNPETMKAMCRDMTEASKCATAAGCDKIFIGAISNAFQFVCMDNLEKVSSQIACIQENAGDLQQECESECAVQADVLDNAVKNTANQLFNMEKICNSTTCIANCYQDNIHKFCDIGEDNLLDTIFSQFEALQEQPGILGYVKKVENNNKTGISKLFGLMLPDGCNDKKMQFKIPKKISLDKPKSVGSPSNAHNEIPSQKNSPKSAVKNETDTEDALMAKSGNLSTAAVMFKNKVHTLQCQFLDSHGNPQNTPDFETLSKILSEHFDKKELTTTSKPDAKIPESKTRACREAESNDPQSRNSGATAIISTVSCLVALNMF</sequence>
<evidence type="ECO:0007829" key="7">
    <source>
        <dbReference type="PeptideAtlas" id="Q17966"/>
    </source>
</evidence>
<dbReference type="STRING" id="6239.C14B1.9.1"/>
<proteinExistence type="evidence at protein level"/>
<protein>
    <submittedName>
        <fullName evidence="4">Chondroitin proteoglycan 4 domain-containing protein</fullName>
    </submittedName>
</protein>
<feature type="compositionally biased region" description="Polar residues" evidence="1">
    <location>
        <begin position="264"/>
        <end position="281"/>
    </location>
</feature>
<dbReference type="EMBL" id="BX284603">
    <property type="protein sequence ID" value="CAA85490.2"/>
    <property type="molecule type" value="Genomic_DNA"/>
</dbReference>
<organism evidence="4 5">
    <name type="scientific">Caenorhabditis elegans</name>
    <dbReference type="NCBI Taxonomy" id="6239"/>
    <lineage>
        <taxon>Eukaryota</taxon>
        <taxon>Metazoa</taxon>
        <taxon>Ecdysozoa</taxon>
        <taxon>Nematoda</taxon>
        <taxon>Chromadorea</taxon>
        <taxon>Rhabditida</taxon>
        <taxon>Rhabditina</taxon>
        <taxon>Rhabditomorpha</taxon>
        <taxon>Rhabditoidea</taxon>
        <taxon>Rhabditidae</taxon>
        <taxon>Peloderinae</taxon>
        <taxon>Caenorhabditis</taxon>
    </lineage>
</organism>
<evidence type="ECO:0000313" key="5">
    <source>
        <dbReference type="Proteomes" id="UP000001940"/>
    </source>
</evidence>
<feature type="signal peptide" evidence="2">
    <location>
        <begin position="1"/>
        <end position="18"/>
    </location>
</feature>
<feature type="region of interest" description="Disordered" evidence="1">
    <location>
        <begin position="346"/>
        <end position="380"/>
    </location>
</feature>
<keyword evidence="7" id="KW-1267">Proteomics identification</keyword>
<dbReference type="AGR" id="WB:WBGene00007580"/>
<dbReference type="eggNOG" id="ENOG502TFNT">
    <property type="taxonomic scope" value="Eukaryota"/>
</dbReference>